<dbReference type="InterPro" id="IPR036179">
    <property type="entry name" value="Ig-like_dom_sf"/>
</dbReference>
<sequence length="316" mass="35199">MCMDNRGRTCTFREMALRAAQLLMLLGTVRAASSTGAAGLKWVRVNVPQYRVPGETAQLQCDYDLGDDALYAVKWYKDHEEFYRFVPKARPQEHAYEVEGVHVDMSKSDSRKVVLHPVSWKTSGLFRCEVSAEAPSFASAQSEARMEVVSLPEEDPVISGVEMQYQIGDEINLNCTAGKSHPASLLHWYINEQQIRTPEALIQYPPQYHQQGLVSSTLGLRFKLSTDHFRGGSMRVKCVASIAPLLYSDRESVVQTQSLPIRDMREALLLGEWSSRGHTGMHAFIHTSHRTVRSSTGKPAGALLVPLLIVGVLLAT</sequence>
<evidence type="ECO:0000313" key="4">
    <source>
        <dbReference type="Proteomes" id="UP001159042"/>
    </source>
</evidence>
<dbReference type="PANTHER" id="PTHR21261:SF14">
    <property type="entry name" value="BEATEN PATH IV, ISOFORM B"/>
    <property type="match status" value="1"/>
</dbReference>
<dbReference type="InterPro" id="IPR013783">
    <property type="entry name" value="Ig-like_fold"/>
</dbReference>
<feature type="chain" id="PRO_5043384294" description="Ig-like domain-containing protein" evidence="1">
    <location>
        <begin position="32"/>
        <end position="316"/>
    </location>
</feature>
<dbReference type="FunFam" id="2.60.40.10:FF:000437">
    <property type="entry name" value="Beat-IIIc, isoform A"/>
    <property type="match status" value="1"/>
</dbReference>
<dbReference type="InterPro" id="IPR003599">
    <property type="entry name" value="Ig_sub"/>
</dbReference>
<gene>
    <name evidence="3" type="ORF">NQ315_006403</name>
</gene>
<dbReference type="Gene3D" id="2.60.40.10">
    <property type="entry name" value="Immunoglobulins"/>
    <property type="match status" value="2"/>
</dbReference>
<proteinExistence type="predicted"/>
<keyword evidence="1" id="KW-0732">Signal</keyword>
<protein>
    <recommendedName>
        <fullName evidence="2">Ig-like domain-containing protein</fullName>
    </recommendedName>
</protein>
<organism evidence="3 4">
    <name type="scientific">Exocentrus adspersus</name>
    <dbReference type="NCBI Taxonomy" id="1586481"/>
    <lineage>
        <taxon>Eukaryota</taxon>
        <taxon>Metazoa</taxon>
        <taxon>Ecdysozoa</taxon>
        <taxon>Arthropoda</taxon>
        <taxon>Hexapoda</taxon>
        <taxon>Insecta</taxon>
        <taxon>Pterygota</taxon>
        <taxon>Neoptera</taxon>
        <taxon>Endopterygota</taxon>
        <taxon>Coleoptera</taxon>
        <taxon>Polyphaga</taxon>
        <taxon>Cucujiformia</taxon>
        <taxon>Chrysomeloidea</taxon>
        <taxon>Cerambycidae</taxon>
        <taxon>Lamiinae</taxon>
        <taxon>Acanthocinini</taxon>
        <taxon>Exocentrus</taxon>
    </lineage>
</organism>
<evidence type="ECO:0000256" key="1">
    <source>
        <dbReference type="SAM" id="SignalP"/>
    </source>
</evidence>
<keyword evidence="4" id="KW-1185">Reference proteome</keyword>
<evidence type="ECO:0000313" key="3">
    <source>
        <dbReference type="EMBL" id="KAJ8919874.1"/>
    </source>
</evidence>
<name>A0AAV8W0N2_9CUCU</name>
<dbReference type="EMBL" id="JANEYG010000016">
    <property type="protein sequence ID" value="KAJ8919874.1"/>
    <property type="molecule type" value="Genomic_DNA"/>
</dbReference>
<dbReference type="AlphaFoldDB" id="A0AAV8W0N2"/>
<feature type="domain" description="Ig-like" evidence="2">
    <location>
        <begin position="54"/>
        <end position="147"/>
    </location>
</feature>
<accession>A0AAV8W0N2</accession>
<dbReference type="Proteomes" id="UP001159042">
    <property type="component" value="Unassembled WGS sequence"/>
</dbReference>
<dbReference type="PANTHER" id="PTHR21261">
    <property type="entry name" value="BEAT PROTEIN"/>
    <property type="match status" value="1"/>
</dbReference>
<feature type="signal peptide" evidence="1">
    <location>
        <begin position="1"/>
        <end position="31"/>
    </location>
</feature>
<reference evidence="3 4" key="1">
    <citation type="journal article" date="2023" name="Insect Mol. Biol.">
        <title>Genome sequencing provides insights into the evolution of gene families encoding plant cell wall-degrading enzymes in longhorned beetles.</title>
        <authorList>
            <person name="Shin N.R."/>
            <person name="Okamura Y."/>
            <person name="Kirsch R."/>
            <person name="Pauchet Y."/>
        </authorList>
    </citation>
    <scope>NUCLEOTIDE SEQUENCE [LARGE SCALE GENOMIC DNA]</scope>
    <source>
        <strain evidence="3">EAD_L_NR</strain>
    </source>
</reference>
<dbReference type="PROSITE" id="PS50835">
    <property type="entry name" value="IG_LIKE"/>
    <property type="match status" value="1"/>
</dbReference>
<comment type="caution">
    <text evidence="3">The sequence shown here is derived from an EMBL/GenBank/DDBJ whole genome shotgun (WGS) entry which is preliminary data.</text>
</comment>
<dbReference type="SUPFAM" id="SSF48726">
    <property type="entry name" value="Immunoglobulin"/>
    <property type="match status" value="2"/>
</dbReference>
<evidence type="ECO:0000259" key="2">
    <source>
        <dbReference type="PROSITE" id="PS50835"/>
    </source>
</evidence>
<dbReference type="SMART" id="SM00409">
    <property type="entry name" value="IG"/>
    <property type="match status" value="1"/>
</dbReference>
<dbReference type="InterPro" id="IPR007110">
    <property type="entry name" value="Ig-like_dom"/>
</dbReference>